<dbReference type="GO" id="GO:0016020">
    <property type="term" value="C:membrane"/>
    <property type="evidence" value="ECO:0007669"/>
    <property type="project" value="UniProtKB-SubCell"/>
</dbReference>
<keyword evidence="5" id="KW-0297">G-protein coupled receptor</keyword>
<sequence length="304" mass="35177">MDNTSRYWVDRVKYAPMPWAIAIITSVLSSILALVGTLTNGLVMYLITQIKRFQQIQNMDILILSLCLSDFVSSVAVQPQLIPRILARSRIPAGQSLSLHITSHFTLTSGSLSLLCITFNRYLSVKFPFYYANHITEMKMYGCLVTIFSAAVGMAVWVYFDGQSESAKFPIIISVIFSLTLILQIMIFVIIQAQNRNLRRQIVAVQHNQSDIPVHMTRQSNIQRAKTNRTILYICAVFIATWLPSIIFRVYYVFHGNVTFYIQWLHIFNVVIQIHSCINPWLYTLRTSRVKQVLIRIYRREYHQ</sequence>
<dbReference type="AlphaFoldDB" id="A0A6S7GGF0"/>
<keyword evidence="3" id="KW-1133">Transmembrane helix</keyword>
<name>A0A6S7GGF0_PARCT</name>
<dbReference type="GO" id="GO:0004930">
    <property type="term" value="F:G protein-coupled receptor activity"/>
    <property type="evidence" value="ECO:0007669"/>
    <property type="project" value="UniProtKB-KW"/>
</dbReference>
<accession>A0A6S7GGF0</accession>
<keyword evidence="5" id="KW-0807">Transducer</keyword>
<proteinExistence type="inferred from homology"/>
<keyword evidence="2 5" id="KW-0812">Transmembrane</keyword>
<dbReference type="PANTHER" id="PTHR45698">
    <property type="entry name" value="TRACE AMINE-ASSOCIATED RECEPTOR 19N-RELATED"/>
    <property type="match status" value="1"/>
</dbReference>
<comment type="caution">
    <text evidence="6">The sequence shown here is derived from an EMBL/GenBank/DDBJ whole genome shotgun (WGS) entry which is preliminary data.</text>
</comment>
<dbReference type="InterPro" id="IPR000276">
    <property type="entry name" value="GPCR_Rhodpsn"/>
</dbReference>
<dbReference type="CDD" id="cd00637">
    <property type="entry name" value="7tm_classA_rhodopsin-like"/>
    <property type="match status" value="1"/>
</dbReference>
<comment type="similarity">
    <text evidence="5">Belongs to the G-protein coupled receptor 1 family.</text>
</comment>
<evidence type="ECO:0000256" key="5">
    <source>
        <dbReference type="RuleBase" id="RU000688"/>
    </source>
</evidence>
<evidence type="ECO:0000256" key="3">
    <source>
        <dbReference type="ARBA" id="ARBA00022989"/>
    </source>
</evidence>
<dbReference type="PANTHER" id="PTHR45698:SF1">
    <property type="entry name" value="TRACE AMINE-ASSOCIATED RECEPTOR 13C-LIKE"/>
    <property type="match status" value="1"/>
</dbReference>
<dbReference type="Pfam" id="PF00001">
    <property type="entry name" value="7tm_1"/>
    <property type="match status" value="1"/>
</dbReference>
<keyword evidence="4" id="KW-0472">Membrane</keyword>
<dbReference type="InterPro" id="IPR017452">
    <property type="entry name" value="GPCR_Rhodpsn_7TM"/>
</dbReference>
<dbReference type="OrthoDB" id="6151005at2759"/>
<dbReference type="Gene3D" id="1.20.1070.10">
    <property type="entry name" value="Rhodopsin 7-helix transmembrane proteins"/>
    <property type="match status" value="1"/>
</dbReference>
<evidence type="ECO:0000313" key="7">
    <source>
        <dbReference type="Proteomes" id="UP001152795"/>
    </source>
</evidence>
<evidence type="ECO:0000313" key="6">
    <source>
        <dbReference type="EMBL" id="CAB3984310.1"/>
    </source>
</evidence>
<keyword evidence="5 6" id="KW-0675">Receptor</keyword>
<gene>
    <name evidence="6" type="ORF">PACLA_8A083763</name>
</gene>
<dbReference type="Proteomes" id="UP001152795">
    <property type="component" value="Unassembled WGS sequence"/>
</dbReference>
<keyword evidence="7" id="KW-1185">Reference proteome</keyword>
<dbReference type="EMBL" id="CACRXK020000720">
    <property type="protein sequence ID" value="CAB3984310.1"/>
    <property type="molecule type" value="Genomic_DNA"/>
</dbReference>
<evidence type="ECO:0000256" key="4">
    <source>
        <dbReference type="ARBA" id="ARBA00023136"/>
    </source>
</evidence>
<dbReference type="PROSITE" id="PS00237">
    <property type="entry name" value="G_PROTEIN_RECEP_F1_1"/>
    <property type="match status" value="1"/>
</dbReference>
<evidence type="ECO:0000256" key="1">
    <source>
        <dbReference type="ARBA" id="ARBA00004370"/>
    </source>
</evidence>
<dbReference type="PROSITE" id="PS50262">
    <property type="entry name" value="G_PROTEIN_RECEP_F1_2"/>
    <property type="match status" value="1"/>
</dbReference>
<protein>
    <submittedName>
        <fullName evidence="6">Beta-2 adrenergic receptor-like</fullName>
    </submittedName>
</protein>
<comment type="subcellular location">
    <subcellularLocation>
        <location evidence="1">Membrane</location>
    </subcellularLocation>
</comment>
<evidence type="ECO:0000256" key="2">
    <source>
        <dbReference type="ARBA" id="ARBA00022692"/>
    </source>
</evidence>
<dbReference type="SUPFAM" id="SSF81321">
    <property type="entry name" value="Family A G protein-coupled receptor-like"/>
    <property type="match status" value="1"/>
</dbReference>
<organism evidence="6 7">
    <name type="scientific">Paramuricea clavata</name>
    <name type="common">Red gorgonian</name>
    <name type="synonym">Violescent sea-whip</name>
    <dbReference type="NCBI Taxonomy" id="317549"/>
    <lineage>
        <taxon>Eukaryota</taxon>
        <taxon>Metazoa</taxon>
        <taxon>Cnidaria</taxon>
        <taxon>Anthozoa</taxon>
        <taxon>Octocorallia</taxon>
        <taxon>Malacalcyonacea</taxon>
        <taxon>Plexauridae</taxon>
        <taxon>Paramuricea</taxon>
    </lineage>
</organism>
<reference evidence="6" key="1">
    <citation type="submission" date="2020-04" db="EMBL/GenBank/DDBJ databases">
        <authorList>
            <person name="Alioto T."/>
            <person name="Alioto T."/>
            <person name="Gomez Garrido J."/>
        </authorList>
    </citation>
    <scope>NUCLEOTIDE SEQUENCE</scope>
    <source>
        <strain evidence="6">A484AB</strain>
    </source>
</reference>
<dbReference type="PRINTS" id="PR00237">
    <property type="entry name" value="GPCRRHODOPSN"/>
</dbReference>